<comment type="similarity">
    <text evidence="1">Belongs to the ABC transporter superfamily. ABCF family. Translational throttle EttA subfamily.</text>
</comment>
<dbReference type="Pfam" id="PF12848">
    <property type="entry name" value="ABC_tran_Xtn"/>
    <property type="match status" value="1"/>
</dbReference>
<keyword evidence="7" id="KW-0378">Hydrolase</keyword>
<dbReference type="PROSITE" id="PS50893">
    <property type="entry name" value="ABC_TRANSPORTER_2"/>
    <property type="match status" value="2"/>
</dbReference>
<evidence type="ECO:0000313" key="15">
    <source>
        <dbReference type="Proteomes" id="UP000751190"/>
    </source>
</evidence>
<dbReference type="GO" id="GO:0000049">
    <property type="term" value="F:tRNA binding"/>
    <property type="evidence" value="ECO:0007669"/>
    <property type="project" value="UniProtKB-KW"/>
</dbReference>
<comment type="caution">
    <text evidence="14">The sequence shown here is derived from an EMBL/GenBank/DDBJ whole genome shotgun (WGS) entry which is preliminary data.</text>
</comment>
<proteinExistence type="inferred from homology"/>
<dbReference type="FunFam" id="3.40.50.300:FF:000183">
    <property type="entry name" value="ABC transporter ATP-binding protein yjjK"/>
    <property type="match status" value="1"/>
</dbReference>
<dbReference type="InterPro" id="IPR032781">
    <property type="entry name" value="ABC_tran_Xtn"/>
</dbReference>
<keyword evidence="10" id="KW-0694">RNA-binding</keyword>
<evidence type="ECO:0000256" key="6">
    <source>
        <dbReference type="ARBA" id="ARBA00022741"/>
    </source>
</evidence>
<evidence type="ECO:0000256" key="5">
    <source>
        <dbReference type="ARBA" id="ARBA00022737"/>
    </source>
</evidence>
<keyword evidence="5" id="KW-0677">Repeat</keyword>
<dbReference type="CDD" id="cd03221">
    <property type="entry name" value="ABCF_EF-3"/>
    <property type="match status" value="2"/>
</dbReference>
<evidence type="ECO:0000256" key="8">
    <source>
        <dbReference type="ARBA" id="ARBA00022840"/>
    </source>
</evidence>
<feature type="domain" description="ABC transporter" evidence="13">
    <location>
        <begin position="67"/>
        <end position="319"/>
    </location>
</feature>
<gene>
    <name evidence="14" type="ORF">KFE25_010565</name>
</gene>
<dbReference type="SMART" id="SM00382">
    <property type="entry name" value="AAA"/>
    <property type="match status" value="2"/>
</dbReference>
<dbReference type="Pfam" id="PF00005">
    <property type="entry name" value="ABC_tran"/>
    <property type="match status" value="2"/>
</dbReference>
<organism evidence="14 15">
    <name type="scientific">Diacronema lutheri</name>
    <name type="common">Unicellular marine alga</name>
    <name type="synonym">Monochrysis lutheri</name>
    <dbReference type="NCBI Taxonomy" id="2081491"/>
    <lineage>
        <taxon>Eukaryota</taxon>
        <taxon>Haptista</taxon>
        <taxon>Haptophyta</taxon>
        <taxon>Pavlovophyceae</taxon>
        <taxon>Pavlovales</taxon>
        <taxon>Pavlovaceae</taxon>
        <taxon>Diacronema</taxon>
    </lineage>
</organism>
<dbReference type="OMA" id="FKEYHRV"/>
<keyword evidence="3" id="KW-0820">tRNA-binding</keyword>
<dbReference type="InterPro" id="IPR027417">
    <property type="entry name" value="P-loop_NTPase"/>
</dbReference>
<dbReference type="OrthoDB" id="6500128at2759"/>
<keyword evidence="6" id="KW-0547">Nucleotide-binding</keyword>
<dbReference type="GO" id="GO:0045900">
    <property type="term" value="P:negative regulation of translational elongation"/>
    <property type="evidence" value="ECO:0007669"/>
    <property type="project" value="InterPro"/>
</dbReference>
<dbReference type="NCBIfam" id="NF008775">
    <property type="entry name" value="PRK11819.1"/>
    <property type="match status" value="1"/>
</dbReference>
<keyword evidence="11" id="KW-0648">Protein biosynthesis</keyword>
<name>A0A8J6CBD9_DIALT</name>
<evidence type="ECO:0000256" key="12">
    <source>
        <dbReference type="SAM" id="MobiDB-lite"/>
    </source>
</evidence>
<dbReference type="PANTHER" id="PTHR43858">
    <property type="entry name" value="ENERGY-DEPENDENT TRANSLATIONAL THROTTLE PROTEIN ETTA"/>
    <property type="match status" value="1"/>
</dbReference>
<feature type="domain" description="ABC transporter" evidence="13">
    <location>
        <begin position="388"/>
        <end position="606"/>
    </location>
</feature>
<dbReference type="GO" id="GO:0019843">
    <property type="term" value="F:rRNA binding"/>
    <property type="evidence" value="ECO:0007669"/>
    <property type="project" value="UniProtKB-KW"/>
</dbReference>
<dbReference type="Proteomes" id="UP000751190">
    <property type="component" value="Unassembled WGS sequence"/>
</dbReference>
<reference evidence="14" key="1">
    <citation type="submission" date="2021-05" db="EMBL/GenBank/DDBJ databases">
        <title>The genome of the haptophyte Pavlova lutheri (Diacronema luteri, Pavlovales) - a model for lipid biosynthesis in eukaryotic algae.</title>
        <authorList>
            <person name="Hulatt C.J."/>
            <person name="Posewitz M.C."/>
        </authorList>
    </citation>
    <scope>NUCLEOTIDE SEQUENCE</scope>
    <source>
        <strain evidence="14">NIVA-4/92</strain>
    </source>
</reference>
<dbReference type="GO" id="GO:0006412">
    <property type="term" value="P:translation"/>
    <property type="evidence" value="ECO:0007669"/>
    <property type="project" value="UniProtKB-KW"/>
</dbReference>
<evidence type="ECO:0000256" key="11">
    <source>
        <dbReference type="ARBA" id="ARBA00022917"/>
    </source>
</evidence>
<evidence type="ECO:0000256" key="1">
    <source>
        <dbReference type="ARBA" id="ARBA00005868"/>
    </source>
</evidence>
<dbReference type="InterPro" id="IPR003593">
    <property type="entry name" value="AAA+_ATPase"/>
</dbReference>
<feature type="compositionally biased region" description="Low complexity" evidence="12">
    <location>
        <begin position="38"/>
        <end position="50"/>
    </location>
</feature>
<dbReference type="FunFam" id="3.40.50.300:FF:000011">
    <property type="entry name" value="Putative ABC transporter ATP-binding component"/>
    <property type="match status" value="1"/>
</dbReference>
<evidence type="ECO:0000259" key="13">
    <source>
        <dbReference type="PROSITE" id="PS50893"/>
    </source>
</evidence>
<dbReference type="GO" id="GO:0016887">
    <property type="term" value="F:ATP hydrolysis activity"/>
    <property type="evidence" value="ECO:0007669"/>
    <property type="project" value="InterPro"/>
</dbReference>
<dbReference type="InterPro" id="IPR017871">
    <property type="entry name" value="ABC_transporter-like_CS"/>
</dbReference>
<accession>A0A8J6CBD9</accession>
<dbReference type="Gene3D" id="3.40.50.300">
    <property type="entry name" value="P-loop containing nucleotide triphosphate hydrolases"/>
    <property type="match status" value="2"/>
</dbReference>
<protein>
    <recommendedName>
        <fullName evidence="13">ABC transporter domain-containing protein</fullName>
    </recommendedName>
</protein>
<evidence type="ECO:0000313" key="14">
    <source>
        <dbReference type="EMBL" id="KAG8461378.1"/>
    </source>
</evidence>
<dbReference type="GO" id="GO:0005524">
    <property type="term" value="F:ATP binding"/>
    <property type="evidence" value="ECO:0007669"/>
    <property type="project" value="UniProtKB-KW"/>
</dbReference>
<evidence type="ECO:0000256" key="3">
    <source>
        <dbReference type="ARBA" id="ARBA00022555"/>
    </source>
</evidence>
<keyword evidence="15" id="KW-1185">Reference proteome</keyword>
<evidence type="ECO:0000256" key="7">
    <source>
        <dbReference type="ARBA" id="ARBA00022801"/>
    </source>
</evidence>
<sequence>MASGTVCRLLPRPVARVLGGACRALSKKAKKAGKRLSAEPAASSASAKPGSRGGAAGGTGVAGNIVMTLNNVSKRVPGRALLDGVSLSFLHGAKIGVLGANGAGKSTLLKVIAGIDREVDGDVWLKPGLTLGYLHQEPQLDASKDALANVLDGVRDKYELVRRYDQIATEMGGAGADVDALIGEQAEVADRIDALNCWDIVRDVQSAMRNLKCPSDSSDVTTLSGGERRRVALCRLLLSQPDVLLLDEPTNHLDASSVAWLEGFLSAYPGAVLAVTHDRYFLENIAGWILEVQRGQALPYHTNYSGWLRAKAVREAQRERQEDAHSRHMARELEWISQAARGGQRKGRARIAAFERAAAASSAADMSRKLESGAIVIVPGPRLGANVLELVGASKARGERTLFDGLSLRLEAGDVLGVVGANGSGKSTLLRLIDGSEAPDAGEIRLGATVQLAHVSQSRGGLTASNTVYEEISEGQDLIAIGADGCLNARAYVSSFNLRGPAQEKKVGLLSGGERGRVHLAKALKSGCNLLLLDEPTNDLDVDTLRSLEEALSEYDGSAVVVSHDRWFLDRVCTHLLLLHEDGRTTFFAGSWGEYEAHVARAARGTGDGVDAELAHLSEAALSAARTAGRRGI</sequence>
<dbReference type="PANTHER" id="PTHR43858:SF1">
    <property type="entry name" value="ABC TRANSPORTER-RELATED PROTEIN"/>
    <property type="match status" value="1"/>
</dbReference>
<keyword evidence="8" id="KW-0067">ATP-binding</keyword>
<keyword evidence="9" id="KW-0810">Translation regulation</keyword>
<dbReference type="InterPro" id="IPR003439">
    <property type="entry name" value="ABC_transporter-like_ATP-bd"/>
</dbReference>
<feature type="region of interest" description="Disordered" evidence="12">
    <location>
        <begin position="33"/>
        <end position="55"/>
    </location>
</feature>
<evidence type="ECO:0000256" key="10">
    <source>
        <dbReference type="ARBA" id="ARBA00022884"/>
    </source>
</evidence>
<evidence type="ECO:0000256" key="9">
    <source>
        <dbReference type="ARBA" id="ARBA00022845"/>
    </source>
</evidence>
<dbReference type="SUPFAM" id="SSF52540">
    <property type="entry name" value="P-loop containing nucleoside triphosphate hydrolases"/>
    <property type="match status" value="2"/>
</dbReference>
<dbReference type="AlphaFoldDB" id="A0A8J6CBD9"/>
<dbReference type="InterPro" id="IPR022374">
    <property type="entry name" value="EttA"/>
</dbReference>
<evidence type="ECO:0000256" key="4">
    <source>
        <dbReference type="ARBA" id="ARBA00022730"/>
    </source>
</evidence>
<dbReference type="EMBL" id="JAGTXO010000026">
    <property type="protein sequence ID" value="KAG8461378.1"/>
    <property type="molecule type" value="Genomic_DNA"/>
</dbReference>
<keyword evidence="4" id="KW-0699">rRNA-binding</keyword>
<evidence type="ECO:0000256" key="2">
    <source>
        <dbReference type="ARBA" id="ARBA00022490"/>
    </source>
</evidence>
<dbReference type="PROSITE" id="PS00211">
    <property type="entry name" value="ABC_TRANSPORTER_1"/>
    <property type="match status" value="1"/>
</dbReference>
<keyword evidence="2" id="KW-0963">Cytoplasm</keyword>